<dbReference type="SUPFAM" id="SSF50998">
    <property type="entry name" value="Quinoprotein alcohol dehydrogenase-like"/>
    <property type="match status" value="1"/>
</dbReference>
<dbReference type="GO" id="GO:0034388">
    <property type="term" value="C:Pwp2p-containing subcomplex of 90S preribosome"/>
    <property type="evidence" value="ECO:0007669"/>
    <property type="project" value="TreeGrafter"/>
</dbReference>
<dbReference type="PROSITE" id="PS50082">
    <property type="entry name" value="WD_REPEATS_2"/>
    <property type="match status" value="1"/>
</dbReference>
<sequence length="832" mass="97695">MDNDFIPDFTLKHSLGEIVNKKSVIQWDGTAVLISLYNRLVMWDTRKFEIKYTFGDSFKYIITSFCKVELNGEIFYYIGYEDGTLKVFDSENNKTGHQKLFNKKIVSIVFANPYIVIASKEMKILKFDIQNEKIVASYSQIMSPIMKLAISGNYIVTSHTDKYIRIWEINDTFPYFIYMFDNEIHDFEVYKHFIIVFLKNGSGFVINIFEKSIVSWQKFKTFKRVKVFDDKLSILAKNKIFIYELSIQKNISKEIENKEIKNTSIYIENEEEKLENNDFETLIKKLKKEETKENLNIQDCKIEKTILSIKDSLNKKVSENCTDIVFCNNNTIMLTTSNNMFLSINILEDRTSSFNFHTKEIIGLEINKNSIFTLSSTEIIKWEIENEIIYMKNILNLEIQAKGMCILQEVLFIWCEEGILGFSTNNFELLYKKKLFTTAIFSRNNYLLVGSGSHLKILKLKKSKNENLKDNKNPKKVVDETCNKNKNLKDSTNLINVAKETWNENENKINLKDSTSLIKVADETWNENENRINLKEKESINVLESICCIYMSKDETLIGVGLMNTQIYIYDFKTLERKVSLYGHSLPVRNFSISEDNKQLISCGSDKLIKIWGIEFGECRKSFIGNSSNVEFLYNDTRRFIFCDENIKYYNNFDLLKEFRSFDNQLAKISKEFMIVCGKFSINLYMMNDYEYLPVESSNEEEDLRNEMKIVNVKNYEKFYDFIEEYDEENKTKENLERLCKFLKKIPLLEIEKYIQHLDSFGVNLILECCILIVNSNCVIVAKIFNSLIRIHKNTINKELSDKLYKEILKNICSLKDSIGSTLSFIDYTIYK</sequence>
<dbReference type="InterPro" id="IPR001680">
    <property type="entry name" value="WD40_rpt"/>
</dbReference>
<dbReference type="VEuPathDB" id="MicrosporidiaDB:CWI39_0052p0050"/>
<dbReference type="InterPro" id="IPR036322">
    <property type="entry name" value="WD40_repeat_dom_sf"/>
</dbReference>
<dbReference type="InterPro" id="IPR011047">
    <property type="entry name" value="Quinoprotein_ADH-like_sf"/>
</dbReference>
<dbReference type="GO" id="GO:0030490">
    <property type="term" value="P:maturation of SSU-rRNA"/>
    <property type="evidence" value="ECO:0007669"/>
    <property type="project" value="TreeGrafter"/>
</dbReference>
<feature type="repeat" description="WD" evidence="3">
    <location>
        <begin position="581"/>
        <end position="622"/>
    </location>
</feature>
<protein>
    <submittedName>
        <fullName evidence="4">Uncharacterized protein</fullName>
    </submittedName>
</protein>
<keyword evidence="2" id="KW-0677">Repeat</keyword>
<dbReference type="PANTHER" id="PTHR19853">
    <property type="entry name" value="WD REPEAT CONTAINING PROTEIN 3 WDR3"/>
    <property type="match status" value="1"/>
</dbReference>
<evidence type="ECO:0000256" key="2">
    <source>
        <dbReference type="ARBA" id="ARBA00022737"/>
    </source>
</evidence>
<name>A0A4Q9LMQ2_9MICR</name>
<dbReference type="GO" id="GO:0030515">
    <property type="term" value="F:snoRNA binding"/>
    <property type="evidence" value="ECO:0007669"/>
    <property type="project" value="TreeGrafter"/>
</dbReference>
<proteinExistence type="predicted"/>
<evidence type="ECO:0000313" key="5">
    <source>
        <dbReference type="Proteomes" id="UP000293045"/>
    </source>
</evidence>
<dbReference type="Gene3D" id="2.130.10.10">
    <property type="entry name" value="YVTN repeat-like/Quinoprotein amine dehydrogenase"/>
    <property type="match status" value="2"/>
</dbReference>
<comment type="caution">
    <text evidence="4">The sequence shown here is derived from an EMBL/GenBank/DDBJ whole genome shotgun (WGS) entry which is preliminary data.</text>
</comment>
<gene>
    <name evidence="4" type="ORF">CWI39_0052p0050</name>
</gene>
<evidence type="ECO:0000313" key="4">
    <source>
        <dbReference type="EMBL" id="TBU09663.1"/>
    </source>
</evidence>
<dbReference type="PROSITE" id="PS50294">
    <property type="entry name" value="WD_REPEATS_REGION"/>
    <property type="match status" value="1"/>
</dbReference>
<reference evidence="4 5" key="1">
    <citation type="submission" date="2017-12" db="EMBL/GenBank/DDBJ databases">
        <authorList>
            <person name="Pombert J.-F."/>
            <person name="Haag K.L."/>
            <person name="Ebert D."/>
        </authorList>
    </citation>
    <scope>NUCLEOTIDE SEQUENCE [LARGE SCALE GENOMIC DNA]</scope>
    <source>
        <strain evidence="4">IL-BN-2</strain>
    </source>
</reference>
<dbReference type="SUPFAM" id="SSF50978">
    <property type="entry name" value="WD40 repeat-like"/>
    <property type="match status" value="1"/>
</dbReference>
<organism evidence="4 5">
    <name type="scientific">Hamiltosporidium magnivora</name>
    <dbReference type="NCBI Taxonomy" id="148818"/>
    <lineage>
        <taxon>Eukaryota</taxon>
        <taxon>Fungi</taxon>
        <taxon>Fungi incertae sedis</taxon>
        <taxon>Microsporidia</taxon>
        <taxon>Dubosqiidae</taxon>
        <taxon>Hamiltosporidium</taxon>
    </lineage>
</organism>
<dbReference type="PANTHER" id="PTHR19853:SF0">
    <property type="entry name" value="WD REPEAT-CONTAINING PROTEIN 3"/>
    <property type="match status" value="1"/>
</dbReference>
<evidence type="ECO:0000256" key="3">
    <source>
        <dbReference type="PROSITE-ProRule" id="PRU00221"/>
    </source>
</evidence>
<evidence type="ECO:0000256" key="1">
    <source>
        <dbReference type="ARBA" id="ARBA00022574"/>
    </source>
</evidence>
<dbReference type="InterPro" id="IPR051570">
    <property type="entry name" value="TBC1_cilium_biogenesis"/>
</dbReference>
<dbReference type="Proteomes" id="UP000293045">
    <property type="component" value="Unassembled WGS sequence"/>
</dbReference>
<dbReference type="GO" id="GO:0032040">
    <property type="term" value="C:small-subunit processome"/>
    <property type="evidence" value="ECO:0007669"/>
    <property type="project" value="TreeGrafter"/>
</dbReference>
<dbReference type="Pfam" id="PF00400">
    <property type="entry name" value="WD40"/>
    <property type="match status" value="1"/>
</dbReference>
<dbReference type="VEuPathDB" id="MicrosporidiaDB:CWI36_0106p0050"/>
<dbReference type="SMART" id="SM00320">
    <property type="entry name" value="WD40"/>
    <property type="match status" value="3"/>
</dbReference>
<accession>A0A4Q9LMQ2</accession>
<dbReference type="AlphaFoldDB" id="A0A4Q9LMQ2"/>
<dbReference type="InterPro" id="IPR015943">
    <property type="entry name" value="WD40/YVTN_repeat-like_dom_sf"/>
</dbReference>
<keyword evidence="1 3" id="KW-0853">WD repeat</keyword>
<dbReference type="EMBL" id="PIXR01000052">
    <property type="protein sequence ID" value="TBU09663.1"/>
    <property type="molecule type" value="Genomic_DNA"/>
</dbReference>